<keyword evidence="8" id="KW-0456">Lyase</keyword>
<dbReference type="EMBL" id="CP014263">
    <property type="protein sequence ID" value="AQG80818.1"/>
    <property type="molecule type" value="Genomic_DNA"/>
</dbReference>
<protein>
    <recommendedName>
        <fullName evidence="10">3-dehydroquinate synthase</fullName>
        <ecNumber evidence="10">4.2.3.4</ecNumber>
    </recommendedName>
</protein>
<accession>A0A1P9WZQ5</accession>
<dbReference type="GO" id="GO:0009423">
    <property type="term" value="P:chorismate biosynthetic process"/>
    <property type="evidence" value="ECO:0007669"/>
    <property type="project" value="UniProtKB-UniRule"/>
</dbReference>
<comment type="cofactor">
    <cofactor evidence="2">
        <name>Co(2+)</name>
        <dbReference type="ChEBI" id="CHEBI:48828"/>
    </cofactor>
</comment>
<evidence type="ECO:0000259" key="11">
    <source>
        <dbReference type="Pfam" id="PF01761"/>
    </source>
</evidence>
<dbReference type="Pfam" id="PF01761">
    <property type="entry name" value="DHQ_synthase"/>
    <property type="match status" value="1"/>
</dbReference>
<reference evidence="13 14" key="1">
    <citation type="submission" date="2016-01" db="EMBL/GenBank/DDBJ databases">
        <authorList>
            <person name="Oliw E.H."/>
        </authorList>
    </citation>
    <scope>NUCLEOTIDE SEQUENCE [LARGE SCALE GENOMIC DNA]</scope>
    <source>
        <strain evidence="13 14">DY10</strain>
    </source>
</reference>
<dbReference type="STRING" id="1178516.AWR27_16735"/>
<dbReference type="EC" id="4.2.3.4" evidence="10"/>
<comment type="cofactor">
    <cofactor evidence="1">
        <name>NAD(+)</name>
        <dbReference type="ChEBI" id="CHEBI:57540"/>
    </cofactor>
</comment>
<proteinExistence type="predicted"/>
<dbReference type="AlphaFoldDB" id="A0A1P9WZQ5"/>
<evidence type="ECO:0000256" key="10">
    <source>
        <dbReference type="NCBIfam" id="TIGR01357"/>
    </source>
</evidence>
<dbReference type="KEGG" id="smon:AWR27_16735"/>
<evidence type="ECO:0000256" key="5">
    <source>
        <dbReference type="ARBA" id="ARBA00022741"/>
    </source>
</evidence>
<dbReference type="CDD" id="cd08195">
    <property type="entry name" value="DHQS"/>
    <property type="match status" value="1"/>
</dbReference>
<dbReference type="GO" id="GO:0046872">
    <property type="term" value="F:metal ion binding"/>
    <property type="evidence" value="ECO:0007669"/>
    <property type="project" value="UniProtKB-KW"/>
</dbReference>
<dbReference type="GO" id="GO:0009073">
    <property type="term" value="P:aromatic amino acid family biosynthetic process"/>
    <property type="evidence" value="ECO:0007669"/>
    <property type="project" value="InterPro"/>
</dbReference>
<dbReference type="Gene3D" id="1.20.1090.10">
    <property type="entry name" value="Dehydroquinate synthase-like - alpha domain"/>
    <property type="match status" value="1"/>
</dbReference>
<keyword evidence="9" id="KW-0170">Cobalt</keyword>
<dbReference type="GO" id="GO:0005737">
    <property type="term" value="C:cytoplasm"/>
    <property type="evidence" value="ECO:0007669"/>
    <property type="project" value="InterPro"/>
</dbReference>
<evidence type="ECO:0000256" key="8">
    <source>
        <dbReference type="ARBA" id="ARBA00023239"/>
    </source>
</evidence>
<evidence type="ECO:0000313" key="14">
    <source>
        <dbReference type="Proteomes" id="UP000187941"/>
    </source>
</evidence>
<evidence type="ECO:0000256" key="3">
    <source>
        <dbReference type="ARBA" id="ARBA00003485"/>
    </source>
</evidence>
<dbReference type="PIRSF" id="PIRSF001455">
    <property type="entry name" value="DHQ_synth"/>
    <property type="match status" value="1"/>
</dbReference>
<evidence type="ECO:0000259" key="12">
    <source>
        <dbReference type="Pfam" id="PF24621"/>
    </source>
</evidence>
<evidence type="ECO:0000256" key="4">
    <source>
        <dbReference type="ARBA" id="ARBA00022723"/>
    </source>
</evidence>
<keyword evidence="7" id="KW-0520">NAD</keyword>
<dbReference type="Gene3D" id="3.40.50.1970">
    <property type="match status" value="1"/>
</dbReference>
<gene>
    <name evidence="13" type="ORF">AWR27_16735</name>
</gene>
<dbReference type="NCBIfam" id="TIGR01357">
    <property type="entry name" value="aroB"/>
    <property type="match status" value="1"/>
</dbReference>
<keyword evidence="5" id="KW-0547">Nucleotide-binding</keyword>
<dbReference type="InterPro" id="IPR016037">
    <property type="entry name" value="DHQ_synth_AroB"/>
</dbReference>
<dbReference type="InterPro" id="IPR050071">
    <property type="entry name" value="Dehydroquinate_synthase"/>
</dbReference>
<evidence type="ECO:0000256" key="9">
    <source>
        <dbReference type="ARBA" id="ARBA00023285"/>
    </source>
</evidence>
<evidence type="ECO:0000256" key="6">
    <source>
        <dbReference type="ARBA" id="ARBA00022833"/>
    </source>
</evidence>
<dbReference type="PANTHER" id="PTHR43622">
    <property type="entry name" value="3-DEHYDROQUINATE SYNTHASE"/>
    <property type="match status" value="1"/>
</dbReference>
<sequence length="345" mass="37884">MSTVAIAPIAESLPAFLNTYDFSAIAVIADNHTSKFCYPDVKPLLPKHTLVRIKAGEEQKHLATCELIWDALTRASFDRHALVLNLGGGVIGDMGGFCAATYKRGIAFAQLPTTLLAQVDASVGGKLGVDFNGFKNHIGVFEQPNAVLIDPTFLTTLPERELRSGFAEIIKHCLIADADMWAEIRRRDLDEQNWPALVAHSVAVKQRVVAQDPTEKGLRKILNFGHTLGHAVETHFLLQPRKRLLHGEAIAVGMVAEAFIAFQKKMIDQDLLTQIEEYVFAVYGKVRLSEADVEPILALTLQDKKNRGQQVQMALLDGPGSCAYGIPVTLAEMRRGLAFYSGPNE</sequence>
<dbReference type="Pfam" id="PF24621">
    <property type="entry name" value="DHQS_C"/>
    <property type="match status" value="1"/>
</dbReference>
<dbReference type="SUPFAM" id="SSF56796">
    <property type="entry name" value="Dehydroquinate synthase-like"/>
    <property type="match status" value="1"/>
</dbReference>
<dbReference type="RefSeq" id="WP_077132254.1">
    <property type="nucleotide sequence ID" value="NZ_CP014263.1"/>
</dbReference>
<keyword evidence="14" id="KW-1185">Reference proteome</keyword>
<dbReference type="Proteomes" id="UP000187941">
    <property type="component" value="Chromosome"/>
</dbReference>
<dbReference type="PANTHER" id="PTHR43622:SF1">
    <property type="entry name" value="3-DEHYDROQUINATE SYNTHASE"/>
    <property type="match status" value="1"/>
</dbReference>
<name>A0A1P9WZQ5_9BACT</name>
<comment type="function">
    <text evidence="3">Catalyzes the conversion of 3-deoxy-D-arabino-heptulosonate 7-phosphate (DAHP) to dehydroquinate (DHQ).</text>
</comment>
<dbReference type="OrthoDB" id="9806583at2"/>
<dbReference type="GO" id="GO:0000166">
    <property type="term" value="F:nucleotide binding"/>
    <property type="evidence" value="ECO:0007669"/>
    <property type="project" value="UniProtKB-KW"/>
</dbReference>
<dbReference type="InterPro" id="IPR030960">
    <property type="entry name" value="DHQS/DOIS_N"/>
</dbReference>
<dbReference type="InterPro" id="IPR056179">
    <property type="entry name" value="DHQS_C"/>
</dbReference>
<feature type="domain" description="3-dehydroquinate synthase C-terminal" evidence="12">
    <location>
        <begin position="165"/>
        <end position="306"/>
    </location>
</feature>
<keyword evidence="6" id="KW-0862">Zinc</keyword>
<keyword evidence="4" id="KW-0479">Metal-binding</keyword>
<organism evidence="13 14">
    <name type="scientific">Spirosoma montaniterrae</name>
    <dbReference type="NCBI Taxonomy" id="1178516"/>
    <lineage>
        <taxon>Bacteria</taxon>
        <taxon>Pseudomonadati</taxon>
        <taxon>Bacteroidota</taxon>
        <taxon>Cytophagia</taxon>
        <taxon>Cytophagales</taxon>
        <taxon>Cytophagaceae</taxon>
        <taxon>Spirosoma</taxon>
    </lineage>
</organism>
<feature type="domain" description="3-dehydroquinate synthase N-terminal" evidence="11">
    <location>
        <begin position="51"/>
        <end position="163"/>
    </location>
</feature>
<evidence type="ECO:0000256" key="1">
    <source>
        <dbReference type="ARBA" id="ARBA00001911"/>
    </source>
</evidence>
<evidence type="ECO:0000256" key="7">
    <source>
        <dbReference type="ARBA" id="ARBA00023027"/>
    </source>
</evidence>
<dbReference type="InterPro" id="IPR030963">
    <property type="entry name" value="DHQ_synth_fam"/>
</dbReference>
<evidence type="ECO:0000313" key="13">
    <source>
        <dbReference type="EMBL" id="AQG80818.1"/>
    </source>
</evidence>
<evidence type="ECO:0000256" key="2">
    <source>
        <dbReference type="ARBA" id="ARBA00001941"/>
    </source>
</evidence>
<dbReference type="GO" id="GO:0003856">
    <property type="term" value="F:3-dehydroquinate synthase activity"/>
    <property type="evidence" value="ECO:0007669"/>
    <property type="project" value="UniProtKB-UniRule"/>
</dbReference>